<evidence type="ECO:0000256" key="3">
    <source>
        <dbReference type="ARBA" id="ARBA00033373"/>
    </source>
</evidence>
<name>A0ABT2Y655_9MOLU</name>
<dbReference type="InterPro" id="IPR018052">
    <property type="entry name" value="Ald1_epimerase_CS"/>
</dbReference>
<accession>A0ABT2Y655</accession>
<dbReference type="InterPro" id="IPR011013">
    <property type="entry name" value="Gal_mutarotase_sf_dom"/>
</dbReference>
<protein>
    <recommendedName>
        <fullName evidence="1">Aldose 1-epimerase</fullName>
    </recommendedName>
    <alternativeName>
        <fullName evidence="3">Galactose mutarotase</fullName>
    </alternativeName>
    <alternativeName>
        <fullName evidence="2">Type-1 mutarotase</fullName>
    </alternativeName>
</protein>
<evidence type="ECO:0000256" key="1">
    <source>
        <dbReference type="ARBA" id="ARBA00014165"/>
    </source>
</evidence>
<evidence type="ECO:0000313" key="5">
    <source>
        <dbReference type="Proteomes" id="UP001177160"/>
    </source>
</evidence>
<dbReference type="PANTHER" id="PTHR10091">
    <property type="entry name" value="ALDOSE-1-EPIMERASE"/>
    <property type="match status" value="1"/>
</dbReference>
<dbReference type="InterPro" id="IPR008183">
    <property type="entry name" value="Aldose_1/G6P_1-epimerase"/>
</dbReference>
<sequence length="319" mass="36560">MNKFITLENEHLKTVISTLGAGIYQIYLKSNQEIPVLVTNTNPDDYLTSTNYYGKSIGRISGRLFGPNYQLNQHVYDVECNPNSPFMLHGGKDGLWIKTFDVVSQKSDEVILAYVDPETNTFPGELSVRVWYRLVNKTVHIEYQAQGTKDTLCNLTNHVYFNLNIDGGDILDHHLMLNARKYNVLDDQYRFIKQANVAQTPFDFIQPKPLRNGVLALLDTAQKGLDHCFITNSNHVGSLFDPKTQRRLNVYSNYPSVVIYTHNFISKKPLNTSVPQGVHSSITFECQYEPDGIHHPILNSAILKKNEPYHHFIDFEFEF</sequence>
<proteinExistence type="predicted"/>
<comment type="caution">
    <text evidence="4">The sequence shown here is derived from an EMBL/GenBank/DDBJ whole genome shotgun (WGS) entry which is preliminary data.</text>
</comment>
<gene>
    <name evidence="4" type="ORF">N7548_05190</name>
</gene>
<dbReference type="InterPro" id="IPR014718">
    <property type="entry name" value="GH-type_carb-bd"/>
</dbReference>
<organism evidence="4 5">
    <name type="scientific">Paracholeplasma manati</name>
    <dbReference type="NCBI Taxonomy" id="591373"/>
    <lineage>
        <taxon>Bacteria</taxon>
        <taxon>Bacillati</taxon>
        <taxon>Mycoplasmatota</taxon>
        <taxon>Mollicutes</taxon>
        <taxon>Acholeplasmatales</taxon>
        <taxon>Acholeplasmataceae</taxon>
        <taxon>Paracholeplasma</taxon>
    </lineage>
</organism>
<dbReference type="Gene3D" id="2.70.98.10">
    <property type="match status" value="1"/>
</dbReference>
<dbReference type="PROSITE" id="PS00545">
    <property type="entry name" value="ALDOSE_1_EPIMERASE"/>
    <property type="match status" value="1"/>
</dbReference>
<dbReference type="EMBL" id="JAOVQM010000003">
    <property type="protein sequence ID" value="MCV2232219.1"/>
    <property type="molecule type" value="Genomic_DNA"/>
</dbReference>
<reference evidence="4" key="1">
    <citation type="submission" date="2022-09" db="EMBL/GenBank/DDBJ databases">
        <title>Novel Mycoplasma species identified in domestic and wild animals.</title>
        <authorList>
            <person name="Volokhov D.V."/>
            <person name="Furtak V.A."/>
            <person name="Zagorodnyaya T.A."/>
        </authorList>
    </citation>
    <scope>NUCLEOTIDE SEQUENCE</scope>
    <source>
        <strain evidence="4">Oakley</strain>
    </source>
</reference>
<keyword evidence="5" id="KW-1185">Reference proteome</keyword>
<evidence type="ECO:0000313" key="4">
    <source>
        <dbReference type="EMBL" id="MCV2232219.1"/>
    </source>
</evidence>
<dbReference type="Proteomes" id="UP001177160">
    <property type="component" value="Unassembled WGS sequence"/>
</dbReference>
<evidence type="ECO:0000256" key="2">
    <source>
        <dbReference type="ARBA" id="ARBA00032300"/>
    </source>
</evidence>
<dbReference type="PANTHER" id="PTHR10091:SF0">
    <property type="entry name" value="GALACTOSE MUTAROTASE"/>
    <property type="match status" value="1"/>
</dbReference>
<dbReference type="Pfam" id="PF01263">
    <property type="entry name" value="Aldose_epim"/>
    <property type="match status" value="1"/>
</dbReference>
<dbReference type="SUPFAM" id="SSF74650">
    <property type="entry name" value="Galactose mutarotase-like"/>
    <property type="match status" value="1"/>
</dbReference>
<dbReference type="RefSeq" id="WP_263608404.1">
    <property type="nucleotide sequence ID" value="NZ_JAOVQM010000003.1"/>
</dbReference>